<dbReference type="PRINTS" id="PR00722">
    <property type="entry name" value="CHYMOTRYPSIN"/>
</dbReference>
<dbReference type="Gene3D" id="2.40.10.10">
    <property type="entry name" value="Trypsin-like serine proteases"/>
    <property type="match status" value="1"/>
</dbReference>
<dbReference type="FunFam" id="2.40.10.10:FF:000005">
    <property type="entry name" value="Serine protease 37"/>
    <property type="match status" value="1"/>
</dbReference>
<dbReference type="STRING" id="8154.ENSACLP00000031889"/>
<dbReference type="GO" id="GO:0004252">
    <property type="term" value="F:serine-type endopeptidase activity"/>
    <property type="evidence" value="ECO:0007669"/>
    <property type="project" value="UniProtKB-EC"/>
</dbReference>
<feature type="chain" id="PRO_5044187938" description="trypsin" evidence="6">
    <location>
        <begin position="30"/>
        <end position="263"/>
    </location>
</feature>
<dbReference type="Pfam" id="PF00089">
    <property type="entry name" value="Trypsin"/>
    <property type="match status" value="1"/>
</dbReference>
<organism evidence="8 9">
    <name type="scientific">Astatotilapia calliptera</name>
    <name type="common">Eastern happy</name>
    <name type="synonym">Chromis callipterus</name>
    <dbReference type="NCBI Taxonomy" id="8154"/>
    <lineage>
        <taxon>Eukaryota</taxon>
        <taxon>Metazoa</taxon>
        <taxon>Chordata</taxon>
        <taxon>Craniata</taxon>
        <taxon>Vertebrata</taxon>
        <taxon>Euteleostomi</taxon>
        <taxon>Actinopterygii</taxon>
        <taxon>Neopterygii</taxon>
        <taxon>Teleostei</taxon>
        <taxon>Neoteleostei</taxon>
        <taxon>Acanthomorphata</taxon>
        <taxon>Ovalentaria</taxon>
        <taxon>Cichlomorphae</taxon>
        <taxon>Cichliformes</taxon>
        <taxon>Cichlidae</taxon>
        <taxon>African cichlids</taxon>
        <taxon>Pseudocrenilabrinae</taxon>
        <taxon>Haplochromini</taxon>
        <taxon>Astatotilapia</taxon>
    </lineage>
</organism>
<keyword evidence="3" id="KW-1015">Disulfide bond</keyword>
<keyword evidence="2" id="KW-0865">Zymogen</keyword>
<dbReference type="OMA" id="NENANCY"/>
<feature type="domain" description="Peptidase S1" evidence="7">
    <location>
        <begin position="32"/>
        <end position="254"/>
    </location>
</feature>
<dbReference type="PANTHER" id="PTHR24271:SF87">
    <property type="entry name" value="ARGININE ESTERASE-LIKE-RELATED"/>
    <property type="match status" value="1"/>
</dbReference>
<evidence type="ECO:0000256" key="6">
    <source>
        <dbReference type="SAM" id="SignalP"/>
    </source>
</evidence>
<dbReference type="InterPro" id="IPR043504">
    <property type="entry name" value="Peptidase_S1_PA_chymotrypsin"/>
</dbReference>
<reference evidence="8" key="4">
    <citation type="submission" date="2025-09" db="UniProtKB">
        <authorList>
            <consortium name="Ensembl"/>
        </authorList>
    </citation>
    <scope>IDENTIFICATION</scope>
</reference>
<dbReference type="PROSITE" id="PS00134">
    <property type="entry name" value="TRYPSIN_HIS"/>
    <property type="match status" value="1"/>
</dbReference>
<comment type="subcellular location">
    <subcellularLocation>
        <location evidence="1">Secreted</location>
        <location evidence="1">Extracellular space</location>
    </subcellularLocation>
</comment>
<dbReference type="GO" id="GO:0006508">
    <property type="term" value="P:proteolysis"/>
    <property type="evidence" value="ECO:0007669"/>
    <property type="project" value="InterPro"/>
</dbReference>
<dbReference type="SUPFAM" id="SSF50494">
    <property type="entry name" value="Trypsin-like serine proteases"/>
    <property type="match status" value="1"/>
</dbReference>
<dbReference type="InterPro" id="IPR001314">
    <property type="entry name" value="Peptidase_S1A"/>
</dbReference>
<keyword evidence="9" id="KW-1185">Reference proteome</keyword>
<dbReference type="GeneID" id="113016756"/>
<evidence type="ECO:0000256" key="3">
    <source>
        <dbReference type="ARBA" id="ARBA00023157"/>
    </source>
</evidence>
<dbReference type="InterPro" id="IPR001254">
    <property type="entry name" value="Trypsin_dom"/>
</dbReference>
<dbReference type="AlphaFoldDB" id="A0A3P8QS72"/>
<feature type="signal peptide" evidence="6">
    <location>
        <begin position="1"/>
        <end position="29"/>
    </location>
</feature>
<dbReference type="InterPro" id="IPR018114">
    <property type="entry name" value="TRYPSIN_HIS"/>
</dbReference>
<comment type="catalytic activity">
    <reaction evidence="4">
        <text>Preferential cleavage: Arg-|-Xaa, Lys-|-Xaa.</text>
        <dbReference type="EC" id="3.4.21.4"/>
    </reaction>
</comment>
<dbReference type="GO" id="GO:0005576">
    <property type="term" value="C:extracellular region"/>
    <property type="evidence" value="ECO:0007669"/>
    <property type="project" value="UniProtKB-SubCell"/>
</dbReference>
<reference evidence="9" key="2">
    <citation type="submission" date="2023-03" db="EMBL/GenBank/DDBJ databases">
        <authorList>
            <consortium name="Wellcome Sanger Institute Data Sharing"/>
        </authorList>
    </citation>
    <scope>NUCLEOTIDE SEQUENCE [LARGE SCALE GENOMIC DNA]</scope>
</reference>
<dbReference type="InterPro" id="IPR009003">
    <property type="entry name" value="Peptidase_S1_PA"/>
</dbReference>
<dbReference type="RefSeq" id="XP_026015635.1">
    <property type="nucleotide sequence ID" value="XM_026159850.1"/>
</dbReference>
<keyword evidence="6" id="KW-0732">Signal</keyword>
<dbReference type="PANTHER" id="PTHR24271">
    <property type="entry name" value="KALLIKREIN-RELATED"/>
    <property type="match status" value="1"/>
</dbReference>
<reference evidence="8 9" key="1">
    <citation type="submission" date="2018-05" db="EMBL/GenBank/DDBJ databases">
        <authorList>
            <person name="Datahose"/>
        </authorList>
    </citation>
    <scope>NUCLEOTIDE SEQUENCE</scope>
</reference>
<evidence type="ECO:0000256" key="5">
    <source>
        <dbReference type="ARBA" id="ARBA00038868"/>
    </source>
</evidence>
<evidence type="ECO:0000256" key="4">
    <source>
        <dbReference type="ARBA" id="ARBA00036320"/>
    </source>
</evidence>
<evidence type="ECO:0000313" key="9">
    <source>
        <dbReference type="Proteomes" id="UP000265100"/>
    </source>
</evidence>
<protein>
    <recommendedName>
        <fullName evidence="5">trypsin</fullName>
        <ecNumber evidence="5">3.4.21.4</ecNumber>
    </recommendedName>
</protein>
<dbReference type="Proteomes" id="UP000265100">
    <property type="component" value="Chromosome 23"/>
</dbReference>
<proteinExistence type="predicted"/>
<evidence type="ECO:0000256" key="1">
    <source>
        <dbReference type="ARBA" id="ARBA00004239"/>
    </source>
</evidence>
<evidence type="ECO:0000259" key="7">
    <source>
        <dbReference type="PROSITE" id="PS50240"/>
    </source>
</evidence>
<dbReference type="PROSITE" id="PS50240">
    <property type="entry name" value="TRYPSIN_DOM"/>
    <property type="match status" value="1"/>
</dbReference>
<reference evidence="8" key="3">
    <citation type="submission" date="2025-08" db="UniProtKB">
        <authorList>
            <consortium name="Ensembl"/>
        </authorList>
    </citation>
    <scope>IDENTIFICATION</scope>
</reference>
<dbReference type="GeneTree" id="ENSGT00910000144271"/>
<evidence type="ECO:0000313" key="8">
    <source>
        <dbReference type="Ensembl" id="ENSACLP00000031889.2"/>
    </source>
</evidence>
<name>A0A3P8QS72_ASTCA</name>
<evidence type="ECO:0000256" key="2">
    <source>
        <dbReference type="ARBA" id="ARBA00023145"/>
    </source>
</evidence>
<dbReference type="SMART" id="SM00020">
    <property type="entry name" value="Tryp_SPc"/>
    <property type="match status" value="1"/>
</dbReference>
<dbReference type="CDD" id="cd00190">
    <property type="entry name" value="Tryp_SPc"/>
    <property type="match status" value="1"/>
</dbReference>
<dbReference type="EC" id="3.4.21.4" evidence="5"/>
<dbReference type="Ensembl" id="ENSACLT00000032639.2">
    <property type="protein sequence ID" value="ENSACLP00000031889.2"/>
    <property type="gene ID" value="ENSACLG00000021586.2"/>
</dbReference>
<accession>A0A3P8QS72</accession>
<sequence length="263" mass="29076">MWCFDGIMHALQKLLFFHVFTCLTQAGHGSDIIKGKKAPENSLLYMASVQSSTGHVCGGFLITADFVLTAAHCAKENPTHVVLATHNLEKSHQEKITIKKKFKPNFYQTAWHGDDIMLLKLSRKVQLNKRVKIIPLPSAKVQLRKNEVCQVSGWGKTITAGETVNELRVVDVPVINKKVCKELWPGLPANVICAGGYGTDKGFCQGDSGGPLICKGIAVGVVSFNKKRNCDYPDVPNVFTDISKYRLWINSILKNPNSDKQNP</sequence>